<name>A0A8J4YCE7_CHIOP</name>
<feature type="compositionally biased region" description="Pro residues" evidence="1">
    <location>
        <begin position="74"/>
        <end position="97"/>
    </location>
</feature>
<feature type="region of interest" description="Disordered" evidence="1">
    <location>
        <begin position="340"/>
        <end position="359"/>
    </location>
</feature>
<feature type="compositionally biased region" description="Low complexity" evidence="1">
    <location>
        <begin position="55"/>
        <end position="73"/>
    </location>
</feature>
<dbReference type="EMBL" id="JACEEZ010012417">
    <property type="protein sequence ID" value="KAG0720701.1"/>
    <property type="molecule type" value="Genomic_DNA"/>
</dbReference>
<feature type="transmembrane region" description="Helical" evidence="2">
    <location>
        <begin position="184"/>
        <end position="204"/>
    </location>
</feature>
<protein>
    <submittedName>
        <fullName evidence="3">Uncharacterized protein</fullName>
    </submittedName>
</protein>
<keyword evidence="2" id="KW-0472">Membrane</keyword>
<feature type="compositionally biased region" description="Low complexity" evidence="1">
    <location>
        <begin position="301"/>
        <end position="318"/>
    </location>
</feature>
<evidence type="ECO:0000256" key="1">
    <source>
        <dbReference type="SAM" id="MobiDB-lite"/>
    </source>
</evidence>
<sequence>MKNKQTQKGPTWLPDTKDERMPPAASRYCYCVCDKKRRKHPGVRLQLFPKDARSHSLPNHISHSHSLPPLKSQPQPPTTKPQPQPPPHKPQPQPPPTSVTATANGWDTIRSLLRNTIYRLRMRIQQMGREAVRTPHQLIAPGLQFFGPGDGVTIAASKLTTGITSLSSISLGATHRPVDYSPPCGLLIALWIITALWITTTLWITHRPVDFLIAPWITHRPVDYSSPCGLLTALEIDYSSPCGQHTRRQTLPWPQHCHARNSRRQHCHGGKTGTPATQPASTLPWRQHCHAAYSRRHHCHGGNTATPATQPAATLPGGNTATPAHSRRTTAMAVTLPRRNTATPATLPGGNTATPAHSRRQPLPLAATRPASNWSPTALHVNPIKSATVHQQHRSPTKIFSPPPLVTRRGGIVAASPHTPLGGSL</sequence>
<proteinExistence type="predicted"/>
<accession>A0A8J4YCE7</accession>
<keyword evidence="2" id="KW-0812">Transmembrane</keyword>
<gene>
    <name evidence="3" type="ORF">GWK47_047962</name>
</gene>
<keyword evidence="2" id="KW-1133">Transmembrane helix</keyword>
<reference evidence="3" key="1">
    <citation type="submission" date="2020-07" db="EMBL/GenBank/DDBJ databases">
        <title>The High-quality genome of the commercially important snow crab, Chionoecetes opilio.</title>
        <authorList>
            <person name="Jeong J.-H."/>
            <person name="Ryu S."/>
        </authorList>
    </citation>
    <scope>NUCLEOTIDE SEQUENCE</scope>
    <source>
        <strain evidence="3">MADBK_172401_WGS</strain>
        <tissue evidence="3">Digestive gland</tissue>
    </source>
</reference>
<dbReference type="Proteomes" id="UP000770661">
    <property type="component" value="Unassembled WGS sequence"/>
</dbReference>
<evidence type="ECO:0000256" key="2">
    <source>
        <dbReference type="SAM" id="Phobius"/>
    </source>
</evidence>
<keyword evidence="4" id="KW-1185">Reference proteome</keyword>
<evidence type="ECO:0000313" key="4">
    <source>
        <dbReference type="Proteomes" id="UP000770661"/>
    </source>
</evidence>
<organism evidence="3 4">
    <name type="scientific">Chionoecetes opilio</name>
    <name type="common">Atlantic snow crab</name>
    <name type="synonym">Cancer opilio</name>
    <dbReference type="NCBI Taxonomy" id="41210"/>
    <lineage>
        <taxon>Eukaryota</taxon>
        <taxon>Metazoa</taxon>
        <taxon>Ecdysozoa</taxon>
        <taxon>Arthropoda</taxon>
        <taxon>Crustacea</taxon>
        <taxon>Multicrustacea</taxon>
        <taxon>Malacostraca</taxon>
        <taxon>Eumalacostraca</taxon>
        <taxon>Eucarida</taxon>
        <taxon>Decapoda</taxon>
        <taxon>Pleocyemata</taxon>
        <taxon>Brachyura</taxon>
        <taxon>Eubrachyura</taxon>
        <taxon>Majoidea</taxon>
        <taxon>Majidae</taxon>
        <taxon>Chionoecetes</taxon>
    </lineage>
</organism>
<feature type="region of interest" description="Disordered" evidence="1">
    <location>
        <begin position="262"/>
        <end position="281"/>
    </location>
</feature>
<dbReference type="AlphaFoldDB" id="A0A8J4YCE7"/>
<evidence type="ECO:0000313" key="3">
    <source>
        <dbReference type="EMBL" id="KAG0720701.1"/>
    </source>
</evidence>
<comment type="caution">
    <text evidence="3">The sequence shown here is derived from an EMBL/GenBank/DDBJ whole genome shotgun (WGS) entry which is preliminary data.</text>
</comment>
<feature type="region of interest" description="Disordered" evidence="1">
    <location>
        <begin position="1"/>
        <end position="22"/>
    </location>
</feature>
<feature type="region of interest" description="Disordered" evidence="1">
    <location>
        <begin position="387"/>
        <end position="425"/>
    </location>
</feature>
<feature type="region of interest" description="Disordered" evidence="1">
    <location>
        <begin position="300"/>
        <end position="326"/>
    </location>
</feature>
<feature type="compositionally biased region" description="Polar residues" evidence="1">
    <location>
        <begin position="340"/>
        <end position="355"/>
    </location>
</feature>
<feature type="region of interest" description="Disordered" evidence="1">
    <location>
        <begin position="41"/>
        <end position="105"/>
    </location>
</feature>